<evidence type="ECO:0000313" key="2">
    <source>
        <dbReference type="Proteomes" id="UP001153148"/>
    </source>
</evidence>
<accession>A0ABN7P2B4</accession>
<comment type="caution">
    <text evidence="1">The sequence shown here is derived from an EMBL/GenBank/DDBJ whole genome shotgun (WGS) entry which is preliminary data.</text>
</comment>
<gene>
    <name evidence="1" type="ORF">TPAB3V08_LOCUS7092</name>
</gene>
<dbReference type="EMBL" id="CAJPIN010011481">
    <property type="protein sequence ID" value="CAG2060134.1"/>
    <property type="molecule type" value="Genomic_DNA"/>
</dbReference>
<proteinExistence type="predicted"/>
<sequence>CDNGNIVVIQHILIQEILRKFNTINCKPSEIPLEPKLNLVKDEHNFEDMFSYKELIGGLMYLMLGLRLNLCFSVSYFDNTVLRICAYVDSDFSSYTNDRKSVSVFIVKLNVNIICWSYGAIGNN</sequence>
<dbReference type="Proteomes" id="UP001153148">
    <property type="component" value="Unassembled WGS sequence"/>
</dbReference>
<evidence type="ECO:0008006" key="3">
    <source>
        <dbReference type="Google" id="ProtNLM"/>
    </source>
</evidence>
<reference evidence="1" key="1">
    <citation type="submission" date="2021-03" db="EMBL/GenBank/DDBJ databases">
        <authorList>
            <person name="Tran Van P."/>
        </authorList>
    </citation>
    <scope>NUCLEOTIDE SEQUENCE</scope>
</reference>
<protein>
    <recommendedName>
        <fullName evidence="3">Reverse transcriptase Ty1/copia-type domain-containing protein</fullName>
    </recommendedName>
</protein>
<organism evidence="1 2">
    <name type="scientific">Timema podura</name>
    <name type="common">Walking stick</name>
    <dbReference type="NCBI Taxonomy" id="61482"/>
    <lineage>
        <taxon>Eukaryota</taxon>
        <taxon>Metazoa</taxon>
        <taxon>Ecdysozoa</taxon>
        <taxon>Arthropoda</taxon>
        <taxon>Hexapoda</taxon>
        <taxon>Insecta</taxon>
        <taxon>Pterygota</taxon>
        <taxon>Neoptera</taxon>
        <taxon>Polyneoptera</taxon>
        <taxon>Phasmatodea</taxon>
        <taxon>Timematodea</taxon>
        <taxon>Timematoidea</taxon>
        <taxon>Timematidae</taxon>
        <taxon>Timema</taxon>
    </lineage>
</organism>
<evidence type="ECO:0000313" key="1">
    <source>
        <dbReference type="EMBL" id="CAG2060134.1"/>
    </source>
</evidence>
<keyword evidence="2" id="KW-1185">Reference proteome</keyword>
<name>A0ABN7P2B4_TIMPD</name>
<feature type="non-terminal residue" evidence="1">
    <location>
        <position position="1"/>
    </location>
</feature>